<evidence type="ECO:0000313" key="1">
    <source>
        <dbReference type="EMBL" id="GAI95263.1"/>
    </source>
</evidence>
<name>X1SQP7_9ZZZZ</name>
<organism evidence="1">
    <name type="scientific">marine sediment metagenome</name>
    <dbReference type="NCBI Taxonomy" id="412755"/>
    <lineage>
        <taxon>unclassified sequences</taxon>
        <taxon>metagenomes</taxon>
        <taxon>ecological metagenomes</taxon>
    </lineage>
</organism>
<comment type="caution">
    <text evidence="1">The sequence shown here is derived from an EMBL/GenBank/DDBJ whole genome shotgun (WGS) entry which is preliminary data.</text>
</comment>
<dbReference type="AlphaFoldDB" id="X1SQP7"/>
<gene>
    <name evidence="1" type="ORF">S12H4_36945</name>
</gene>
<dbReference type="EMBL" id="BARW01022070">
    <property type="protein sequence ID" value="GAI95263.1"/>
    <property type="molecule type" value="Genomic_DNA"/>
</dbReference>
<feature type="non-terminal residue" evidence="1">
    <location>
        <position position="1"/>
    </location>
</feature>
<protein>
    <submittedName>
        <fullName evidence="1">Uncharacterized protein</fullName>
    </submittedName>
</protein>
<accession>X1SQP7</accession>
<sequence length="33" mass="3865">NKTLITTEDVRINLGLHDRDFTRQGMEKQKHGL</sequence>
<proteinExistence type="predicted"/>
<reference evidence="1" key="1">
    <citation type="journal article" date="2014" name="Front. Microbiol.">
        <title>High frequency of phylogenetically diverse reductive dehalogenase-homologous genes in deep subseafloor sedimentary metagenomes.</title>
        <authorList>
            <person name="Kawai M."/>
            <person name="Futagami T."/>
            <person name="Toyoda A."/>
            <person name="Takaki Y."/>
            <person name="Nishi S."/>
            <person name="Hori S."/>
            <person name="Arai W."/>
            <person name="Tsubouchi T."/>
            <person name="Morono Y."/>
            <person name="Uchiyama I."/>
            <person name="Ito T."/>
            <person name="Fujiyama A."/>
            <person name="Inagaki F."/>
            <person name="Takami H."/>
        </authorList>
    </citation>
    <scope>NUCLEOTIDE SEQUENCE</scope>
    <source>
        <strain evidence="1">Expedition CK06-06</strain>
    </source>
</reference>